<evidence type="ECO:0000313" key="7">
    <source>
        <dbReference type="Proteomes" id="UP000543174"/>
    </source>
</evidence>
<dbReference type="GO" id="GO:0005886">
    <property type="term" value="C:plasma membrane"/>
    <property type="evidence" value="ECO:0007669"/>
    <property type="project" value="UniProtKB-SubCell"/>
</dbReference>
<dbReference type="AlphaFoldDB" id="A0A7W3N6B2"/>
<comment type="similarity">
    <text evidence="2">Belongs to the bacterial solute-binding protein 8 family.</text>
</comment>
<keyword evidence="3" id="KW-0813">Transport</keyword>
<dbReference type="PROSITE" id="PS50983">
    <property type="entry name" value="FE_B12_PBP"/>
    <property type="match status" value="1"/>
</dbReference>
<reference evidence="6" key="1">
    <citation type="submission" date="2020-08" db="EMBL/GenBank/DDBJ databases">
        <title>Functional genomics of gut bacteria from endangered species of beetles.</title>
        <authorList>
            <person name="Carlos-Shanley C."/>
        </authorList>
    </citation>
    <scope>NUCLEOTIDE SEQUENCE [LARGE SCALE GENOMIC DNA]</scope>
    <source>
        <strain evidence="6">S00060</strain>
    </source>
</reference>
<name>A0A7W3N6B2_PRIAR</name>
<dbReference type="Gene3D" id="3.40.50.1980">
    <property type="entry name" value="Nitrogenase molybdenum iron protein domain"/>
    <property type="match status" value="2"/>
</dbReference>
<dbReference type="PANTHER" id="PTHR30532:SF26">
    <property type="entry name" value="IRON(3+)-HYDROXAMATE-BINDING PROTEIN FHUD"/>
    <property type="match status" value="1"/>
</dbReference>
<dbReference type="CDD" id="cd01138">
    <property type="entry name" value="FeuA"/>
    <property type="match status" value="1"/>
</dbReference>
<accession>A0A7W3N6B2</accession>
<dbReference type="GO" id="GO:0030288">
    <property type="term" value="C:outer membrane-bounded periplasmic space"/>
    <property type="evidence" value="ECO:0007669"/>
    <property type="project" value="TreeGrafter"/>
</dbReference>
<dbReference type="SUPFAM" id="SSF53807">
    <property type="entry name" value="Helical backbone' metal receptor"/>
    <property type="match status" value="1"/>
</dbReference>
<evidence type="ECO:0000313" key="6">
    <source>
        <dbReference type="EMBL" id="MBA9037211.1"/>
    </source>
</evidence>
<comment type="caution">
    <text evidence="6">The sequence shown here is derived from an EMBL/GenBank/DDBJ whole genome shotgun (WGS) entry which is preliminary data.</text>
</comment>
<evidence type="ECO:0000256" key="3">
    <source>
        <dbReference type="ARBA" id="ARBA00022448"/>
    </source>
</evidence>
<evidence type="ECO:0000259" key="5">
    <source>
        <dbReference type="PROSITE" id="PS50983"/>
    </source>
</evidence>
<evidence type="ECO:0000256" key="1">
    <source>
        <dbReference type="ARBA" id="ARBA00004193"/>
    </source>
</evidence>
<dbReference type="GO" id="GO:1901678">
    <property type="term" value="P:iron coordination entity transport"/>
    <property type="evidence" value="ECO:0007669"/>
    <property type="project" value="UniProtKB-ARBA"/>
</dbReference>
<dbReference type="Pfam" id="PF01497">
    <property type="entry name" value="Peripla_BP_2"/>
    <property type="match status" value="1"/>
</dbReference>
<keyword evidence="4" id="KW-0732">Signal</keyword>
<gene>
    <name evidence="6" type="ORF">HNP21_000300</name>
</gene>
<keyword evidence="7" id="KW-1185">Reference proteome</keyword>
<dbReference type="PROSITE" id="PS51257">
    <property type="entry name" value="PROKAR_LIPOPROTEIN"/>
    <property type="match status" value="1"/>
</dbReference>
<evidence type="ECO:0000256" key="2">
    <source>
        <dbReference type="ARBA" id="ARBA00008814"/>
    </source>
</evidence>
<proteinExistence type="inferred from homology"/>
<dbReference type="InterPro" id="IPR051313">
    <property type="entry name" value="Bact_iron-sidero_bind"/>
</dbReference>
<protein>
    <submittedName>
        <fullName evidence="6">Iron complex transport system substrate-binding protein</fullName>
    </submittedName>
</protein>
<dbReference type="PANTHER" id="PTHR30532">
    <property type="entry name" value="IRON III DICITRATE-BINDING PERIPLASMIC PROTEIN"/>
    <property type="match status" value="1"/>
</dbReference>
<feature type="domain" description="Fe/B12 periplasmic-binding" evidence="5">
    <location>
        <begin position="63"/>
        <end position="312"/>
    </location>
</feature>
<dbReference type="Proteomes" id="UP000543174">
    <property type="component" value="Unassembled WGS sequence"/>
</dbReference>
<sequence length="312" mass="34827">MKKEEIKLKKLFFIPFLLILAIIVSACGNSETTNGKDKGDTKSETITYKSEAGPVKVPKNPKRIVALSNGPNVMSLGGKLVGIDEWSSMNPLFKEKVKGVEVVSEDDLEKIMELKPDLIIAGSEMKNIKKLNKIAPTVVFTWGKLDYLNQQIEIGKLLNKEKEAKEWVNDFQKRAAAAGEAIRKKIGKDATVSVIESGNKEFYVFGNNYARGTEVLYQAMKLNMPKKVKEKALESGIYTFSSELLPEFAGDYIILSKSTDGDNSFLKTSVWKNIPAVKNNRVFEINTKASTYSDPITLEYLLGFFGKSFLEK</sequence>
<dbReference type="EMBL" id="JACJHT010000001">
    <property type="protein sequence ID" value="MBA9037211.1"/>
    <property type="molecule type" value="Genomic_DNA"/>
</dbReference>
<organism evidence="6 7">
    <name type="scientific">Priestia aryabhattai</name>
    <name type="common">Bacillus aryabhattai</name>
    <dbReference type="NCBI Taxonomy" id="412384"/>
    <lineage>
        <taxon>Bacteria</taxon>
        <taxon>Bacillati</taxon>
        <taxon>Bacillota</taxon>
        <taxon>Bacilli</taxon>
        <taxon>Bacillales</taxon>
        <taxon>Bacillaceae</taxon>
        <taxon>Priestia</taxon>
    </lineage>
</organism>
<comment type="subcellular location">
    <subcellularLocation>
        <location evidence="1">Cell membrane</location>
        <topology evidence="1">Lipid-anchor</topology>
    </subcellularLocation>
</comment>
<evidence type="ECO:0000256" key="4">
    <source>
        <dbReference type="ARBA" id="ARBA00022729"/>
    </source>
</evidence>
<dbReference type="InterPro" id="IPR002491">
    <property type="entry name" value="ABC_transptr_periplasmic_BD"/>
</dbReference>